<evidence type="ECO:0000256" key="1">
    <source>
        <dbReference type="SAM" id="MobiDB-lite"/>
    </source>
</evidence>
<proteinExistence type="predicted"/>
<name>E9G9N3_DAPPU</name>
<dbReference type="InParanoid" id="E9G9N3"/>
<keyword evidence="3" id="KW-1185">Reference proteome</keyword>
<evidence type="ECO:0000313" key="3">
    <source>
        <dbReference type="Proteomes" id="UP000000305"/>
    </source>
</evidence>
<dbReference type="PhylomeDB" id="E9G9N3"/>
<dbReference type="EMBL" id="GL732536">
    <property type="protein sequence ID" value="EFX83594.1"/>
    <property type="molecule type" value="Genomic_DNA"/>
</dbReference>
<organism evidence="2 3">
    <name type="scientific">Daphnia pulex</name>
    <name type="common">Water flea</name>
    <dbReference type="NCBI Taxonomy" id="6669"/>
    <lineage>
        <taxon>Eukaryota</taxon>
        <taxon>Metazoa</taxon>
        <taxon>Ecdysozoa</taxon>
        <taxon>Arthropoda</taxon>
        <taxon>Crustacea</taxon>
        <taxon>Branchiopoda</taxon>
        <taxon>Diplostraca</taxon>
        <taxon>Cladocera</taxon>
        <taxon>Anomopoda</taxon>
        <taxon>Daphniidae</taxon>
        <taxon>Daphnia</taxon>
    </lineage>
</organism>
<dbReference type="Proteomes" id="UP000000305">
    <property type="component" value="Unassembled WGS sequence"/>
</dbReference>
<evidence type="ECO:0000313" key="2">
    <source>
        <dbReference type="EMBL" id="EFX83594.1"/>
    </source>
</evidence>
<accession>E9G9N3</accession>
<protein>
    <submittedName>
        <fullName evidence="2">Uncharacterized protein</fullName>
    </submittedName>
</protein>
<feature type="region of interest" description="Disordered" evidence="1">
    <location>
        <begin position="310"/>
        <end position="331"/>
    </location>
</feature>
<gene>
    <name evidence="2" type="ORF">DAPPUDRAFT_100186</name>
</gene>
<dbReference type="OrthoDB" id="10374458at2759"/>
<dbReference type="KEGG" id="dpx:DAPPUDRAFT_100186"/>
<sequence length="331" mass="36752">MGKTKKQLAVSNAQSAPQKGLRRMFVCGKEKGKGNTTDRDLDMQLLLRVIKLKNLADTLGFLSVPMSESDVNKVISVKNKTALVNLNEIDQTWQTDLPALLLVNRSVNHPDIAKEIQGIVDQMNSGNFDGLINKNQDFISPGGASRSDAQVFQTGFDCRNDNAHGAYTRACTDLKLQLDAVVPILHLINSREEALEVQAIVDRLVRSFYFGERRVSLSRLEMVVIRPAGGSPDAKEELAMISNVTRKPDTWIPTLEVGSFERGQPWSNWAMVVRPVGSTTRLTFPKISDERRCSWKSNYAAVAFPALTEERRNNPSRSCAPIDNTSTARHA</sequence>
<dbReference type="AlphaFoldDB" id="E9G9N3"/>
<reference evidence="2 3" key="1">
    <citation type="journal article" date="2011" name="Science">
        <title>The ecoresponsive genome of Daphnia pulex.</title>
        <authorList>
            <person name="Colbourne J.K."/>
            <person name="Pfrender M.E."/>
            <person name="Gilbert D."/>
            <person name="Thomas W.K."/>
            <person name="Tucker A."/>
            <person name="Oakley T.H."/>
            <person name="Tokishita S."/>
            <person name="Aerts A."/>
            <person name="Arnold G.J."/>
            <person name="Basu M.K."/>
            <person name="Bauer D.J."/>
            <person name="Caceres C.E."/>
            <person name="Carmel L."/>
            <person name="Casola C."/>
            <person name="Choi J.H."/>
            <person name="Detter J.C."/>
            <person name="Dong Q."/>
            <person name="Dusheyko S."/>
            <person name="Eads B.D."/>
            <person name="Frohlich T."/>
            <person name="Geiler-Samerotte K.A."/>
            <person name="Gerlach D."/>
            <person name="Hatcher P."/>
            <person name="Jogdeo S."/>
            <person name="Krijgsveld J."/>
            <person name="Kriventseva E.V."/>
            <person name="Kultz D."/>
            <person name="Laforsch C."/>
            <person name="Lindquist E."/>
            <person name="Lopez J."/>
            <person name="Manak J.R."/>
            <person name="Muller J."/>
            <person name="Pangilinan J."/>
            <person name="Patwardhan R.P."/>
            <person name="Pitluck S."/>
            <person name="Pritham E.J."/>
            <person name="Rechtsteiner A."/>
            <person name="Rho M."/>
            <person name="Rogozin I.B."/>
            <person name="Sakarya O."/>
            <person name="Salamov A."/>
            <person name="Schaack S."/>
            <person name="Shapiro H."/>
            <person name="Shiga Y."/>
            <person name="Skalitzky C."/>
            <person name="Smith Z."/>
            <person name="Souvorov A."/>
            <person name="Sung W."/>
            <person name="Tang Z."/>
            <person name="Tsuchiya D."/>
            <person name="Tu H."/>
            <person name="Vos H."/>
            <person name="Wang M."/>
            <person name="Wolf Y.I."/>
            <person name="Yamagata H."/>
            <person name="Yamada T."/>
            <person name="Ye Y."/>
            <person name="Shaw J.R."/>
            <person name="Andrews J."/>
            <person name="Crease T.J."/>
            <person name="Tang H."/>
            <person name="Lucas S.M."/>
            <person name="Robertson H.M."/>
            <person name="Bork P."/>
            <person name="Koonin E.V."/>
            <person name="Zdobnov E.M."/>
            <person name="Grigoriev I.V."/>
            <person name="Lynch M."/>
            <person name="Boore J.L."/>
        </authorList>
    </citation>
    <scope>NUCLEOTIDE SEQUENCE [LARGE SCALE GENOMIC DNA]</scope>
</reference>
<dbReference type="HOGENOM" id="CLU_840081_0_0_1"/>